<feature type="compositionally biased region" description="Low complexity" evidence="1">
    <location>
        <begin position="133"/>
        <end position="147"/>
    </location>
</feature>
<evidence type="ECO:0000256" key="1">
    <source>
        <dbReference type="SAM" id="MobiDB-lite"/>
    </source>
</evidence>
<dbReference type="Proteomes" id="UP000255467">
    <property type="component" value="Unassembled WGS sequence"/>
</dbReference>
<dbReference type="EMBL" id="UGRY01000002">
    <property type="protein sequence ID" value="SUA80123.1"/>
    <property type="molecule type" value="Genomic_DNA"/>
</dbReference>
<organism evidence="3 4">
    <name type="scientific">Nocardia otitidiscaviarum</name>
    <dbReference type="NCBI Taxonomy" id="1823"/>
    <lineage>
        <taxon>Bacteria</taxon>
        <taxon>Bacillati</taxon>
        <taxon>Actinomycetota</taxon>
        <taxon>Actinomycetes</taxon>
        <taxon>Mycobacteriales</taxon>
        <taxon>Nocardiaceae</taxon>
        <taxon>Nocardia</taxon>
    </lineage>
</organism>
<name>A0A378YTP5_9NOCA</name>
<evidence type="ECO:0000313" key="3">
    <source>
        <dbReference type="EMBL" id="SUA80123.1"/>
    </source>
</evidence>
<feature type="signal peptide" evidence="2">
    <location>
        <begin position="1"/>
        <end position="24"/>
    </location>
</feature>
<keyword evidence="2" id="KW-0732">Signal</keyword>
<evidence type="ECO:0000256" key="2">
    <source>
        <dbReference type="SAM" id="SignalP"/>
    </source>
</evidence>
<dbReference type="OrthoDB" id="4571318at2"/>
<gene>
    <name evidence="3" type="ORF">NCTC1934_04121</name>
</gene>
<accession>A0A378YTP5</accession>
<evidence type="ECO:0000313" key="4">
    <source>
        <dbReference type="Proteomes" id="UP000255467"/>
    </source>
</evidence>
<proteinExistence type="predicted"/>
<sequence length="168" mass="16304">MTRTRTGLGATAALFALTAPVVLAGSASADIEDISITGIDERPCSVAAGCLIQVTVTQFEAVDFLINNTAVGTATPQRTSSGLITATLQWRPEVSGTYTVGARQAQNTSTIVYTVTQHASGCGWFPTGSTSGSAGTGSASGSADTGSAGSGSAGSGSAGSGSASGSAC</sequence>
<dbReference type="AlphaFoldDB" id="A0A378YTP5"/>
<feature type="chain" id="PRO_5038332874" evidence="2">
    <location>
        <begin position="25"/>
        <end position="168"/>
    </location>
</feature>
<protein>
    <submittedName>
        <fullName evidence="3">Uncharacterized protein</fullName>
    </submittedName>
</protein>
<reference evidence="3 4" key="1">
    <citation type="submission" date="2018-06" db="EMBL/GenBank/DDBJ databases">
        <authorList>
            <consortium name="Pathogen Informatics"/>
            <person name="Doyle S."/>
        </authorList>
    </citation>
    <scope>NUCLEOTIDE SEQUENCE [LARGE SCALE GENOMIC DNA]</scope>
    <source>
        <strain evidence="3 4">NCTC1934</strain>
    </source>
</reference>
<keyword evidence="4" id="KW-1185">Reference proteome</keyword>
<dbReference type="RefSeq" id="WP_051037478.1">
    <property type="nucleotide sequence ID" value="NZ_UGRY01000002.1"/>
</dbReference>
<feature type="region of interest" description="Disordered" evidence="1">
    <location>
        <begin position="133"/>
        <end position="168"/>
    </location>
</feature>
<feature type="compositionally biased region" description="Gly residues" evidence="1">
    <location>
        <begin position="148"/>
        <end position="159"/>
    </location>
</feature>